<reference evidence="3" key="1">
    <citation type="submission" date="2009-09" db="EMBL/GenBank/DDBJ databases">
        <title>The complete chromosome of Sebaldella termitidis ATCC 33386.</title>
        <authorList>
            <consortium name="US DOE Joint Genome Institute (JGI-PGF)"/>
            <person name="Lucas S."/>
            <person name="Copeland A."/>
            <person name="Lapidus A."/>
            <person name="Glavina del Rio T."/>
            <person name="Dalin E."/>
            <person name="Tice H."/>
            <person name="Bruce D."/>
            <person name="Goodwin L."/>
            <person name="Pitluck S."/>
            <person name="Kyrpides N."/>
            <person name="Mavromatis K."/>
            <person name="Ivanova N."/>
            <person name="Mikhailova N."/>
            <person name="Sims D."/>
            <person name="Meincke L."/>
            <person name="Brettin T."/>
            <person name="Detter J.C."/>
            <person name="Han C."/>
            <person name="Larimer F."/>
            <person name="Land M."/>
            <person name="Hauser L."/>
            <person name="Markowitz V."/>
            <person name="Cheng J.F."/>
            <person name="Hugenholtz P."/>
            <person name="Woyke T."/>
            <person name="Wu D."/>
            <person name="Eisen J.A."/>
        </authorList>
    </citation>
    <scope>NUCLEOTIDE SEQUENCE [LARGE SCALE GENOMIC DNA]</scope>
    <source>
        <strain evidence="3">ATCC 33386 / NCTC 11300</strain>
    </source>
</reference>
<evidence type="ECO:0000313" key="3">
    <source>
        <dbReference type="Proteomes" id="UP000000845"/>
    </source>
</evidence>
<dbReference type="AlphaFoldDB" id="D1ANL8"/>
<keyword evidence="3" id="KW-1185">Reference proteome</keyword>
<name>D1ANL8_SEBTE</name>
<reference evidence="2 3" key="2">
    <citation type="journal article" date="2010" name="Stand. Genomic Sci.">
        <title>Complete genome sequence of Sebaldella termitidis type strain (NCTC 11300).</title>
        <authorList>
            <person name="Harmon-Smith M."/>
            <person name="Celia L."/>
            <person name="Chertkov O."/>
            <person name="Lapidus A."/>
            <person name="Copeland A."/>
            <person name="Glavina Del Rio T."/>
            <person name="Nolan M."/>
            <person name="Lucas S."/>
            <person name="Tice H."/>
            <person name="Cheng J.F."/>
            <person name="Han C."/>
            <person name="Detter J.C."/>
            <person name="Bruce D."/>
            <person name="Goodwin L."/>
            <person name="Pitluck S."/>
            <person name="Pati A."/>
            <person name="Liolios K."/>
            <person name="Ivanova N."/>
            <person name="Mavromatis K."/>
            <person name="Mikhailova N."/>
            <person name="Chen A."/>
            <person name="Palaniappan K."/>
            <person name="Land M."/>
            <person name="Hauser L."/>
            <person name="Chang Y.J."/>
            <person name="Jeffries C.D."/>
            <person name="Brettin T."/>
            <person name="Goker M."/>
            <person name="Beck B."/>
            <person name="Bristow J."/>
            <person name="Eisen J.A."/>
            <person name="Markowitz V."/>
            <person name="Hugenholtz P."/>
            <person name="Kyrpides N.C."/>
            <person name="Klenk H.P."/>
            <person name="Chen F."/>
        </authorList>
    </citation>
    <scope>NUCLEOTIDE SEQUENCE [LARGE SCALE GENOMIC DNA]</scope>
    <source>
        <strain evidence="3">ATCC 33386 / NCTC 11300</strain>
    </source>
</reference>
<dbReference type="InterPro" id="IPR007212">
    <property type="entry name" value="Zf-like"/>
</dbReference>
<accession>D1ANL8</accession>
<dbReference type="Proteomes" id="UP000000845">
    <property type="component" value="Chromosome"/>
</dbReference>
<dbReference type="EMBL" id="CP001739">
    <property type="protein sequence ID" value="ACZ09822.1"/>
    <property type="molecule type" value="Genomic_DNA"/>
</dbReference>
<dbReference type="eggNOG" id="COG2158">
    <property type="taxonomic scope" value="Bacteria"/>
</dbReference>
<evidence type="ECO:0000259" key="1">
    <source>
        <dbReference type="Pfam" id="PF04071"/>
    </source>
</evidence>
<protein>
    <submittedName>
        <fullName evidence="2">Cysteine-rich small domain protein</fullName>
    </submittedName>
</protein>
<dbReference type="KEGG" id="str:Sterm_2979"/>
<dbReference type="Pfam" id="PF04071">
    <property type="entry name" value="zf-like"/>
    <property type="match status" value="1"/>
</dbReference>
<gene>
    <name evidence="2" type="ordered locus">Sterm_2979</name>
</gene>
<sequence length="101" mass="12029">MWYNDYHDIKGLDIIMKNYKFFQNTKCEYFPCHKLENESEFNCLFCFCPLYMLGEECGGNFKYSGNGIKSCEDCILPHVKDKGYEHVIKKMKIIMETVKKK</sequence>
<dbReference type="STRING" id="526218.Sterm_2979"/>
<dbReference type="HOGENOM" id="CLU_164613_1_0_0"/>
<feature type="domain" description="Cysteine-rich small" evidence="1">
    <location>
        <begin position="18"/>
        <end position="100"/>
    </location>
</feature>
<proteinExistence type="predicted"/>
<evidence type="ECO:0000313" key="2">
    <source>
        <dbReference type="EMBL" id="ACZ09822.1"/>
    </source>
</evidence>
<organism evidence="2 3">
    <name type="scientific">Sebaldella termitidis (strain ATCC 33386 / NCTC 11300)</name>
    <dbReference type="NCBI Taxonomy" id="526218"/>
    <lineage>
        <taxon>Bacteria</taxon>
        <taxon>Fusobacteriati</taxon>
        <taxon>Fusobacteriota</taxon>
        <taxon>Fusobacteriia</taxon>
        <taxon>Fusobacteriales</taxon>
        <taxon>Leptotrichiaceae</taxon>
        <taxon>Sebaldella</taxon>
    </lineage>
</organism>